<dbReference type="PROSITE" id="PS50297">
    <property type="entry name" value="ANK_REP_REGION"/>
    <property type="match status" value="6"/>
</dbReference>
<keyword evidence="6" id="KW-0013">ADP-ribosylation</keyword>
<reference evidence="20" key="1">
    <citation type="submission" date="2021-01" db="EMBL/GenBank/DDBJ databases">
        <authorList>
            <consortium name="Genoscope - CEA"/>
            <person name="William W."/>
        </authorList>
    </citation>
    <scope>NUCLEOTIDE SEQUENCE</scope>
</reference>
<comment type="caution">
    <text evidence="20">The sequence shown here is derived from an EMBL/GenBank/DDBJ whole genome shotgun (WGS) entry which is preliminary data.</text>
</comment>
<keyword evidence="3" id="KW-0548">Nucleotidyltransferase</keyword>
<keyword evidence="7" id="KW-0863">Zinc-finger</keyword>
<dbReference type="Pfam" id="PF02877">
    <property type="entry name" value="PARP_reg"/>
    <property type="match status" value="1"/>
</dbReference>
<feature type="repeat" description="ANK" evidence="14">
    <location>
        <begin position="1406"/>
        <end position="1444"/>
    </location>
</feature>
<feature type="compositionally biased region" description="Acidic residues" evidence="16">
    <location>
        <begin position="1580"/>
        <end position="1605"/>
    </location>
</feature>
<dbReference type="GO" id="GO:0003677">
    <property type="term" value="F:DNA binding"/>
    <property type="evidence" value="ECO:0007669"/>
    <property type="project" value="UniProtKB-KW"/>
</dbReference>
<feature type="domain" description="PARP catalytic" evidence="17">
    <location>
        <begin position="2317"/>
        <end position="2575"/>
    </location>
</feature>
<organism evidence="20 21">
    <name type="scientific">Paramecium octaurelia</name>
    <dbReference type="NCBI Taxonomy" id="43137"/>
    <lineage>
        <taxon>Eukaryota</taxon>
        <taxon>Sar</taxon>
        <taxon>Alveolata</taxon>
        <taxon>Ciliophora</taxon>
        <taxon>Intramacronucleata</taxon>
        <taxon>Oligohymenophorea</taxon>
        <taxon>Peniculida</taxon>
        <taxon>Parameciidae</taxon>
        <taxon>Paramecium</taxon>
    </lineage>
</organism>
<evidence type="ECO:0000256" key="6">
    <source>
        <dbReference type="ARBA" id="ARBA00022765"/>
    </source>
</evidence>
<dbReference type="FunFam" id="3.90.228.10:FF:000019">
    <property type="entry name" value="Poly [ADP-ribose] polymerase"/>
    <property type="match status" value="1"/>
</dbReference>
<dbReference type="InterPro" id="IPR002110">
    <property type="entry name" value="Ankyrin_rpt"/>
</dbReference>
<dbReference type="GO" id="GO:0016779">
    <property type="term" value="F:nucleotidyltransferase activity"/>
    <property type="evidence" value="ECO:0007669"/>
    <property type="project" value="UniProtKB-KW"/>
</dbReference>
<dbReference type="FunFam" id="1.25.40.20:FF:000831">
    <property type="entry name" value="Poly [ADP-ribose] polymerase"/>
    <property type="match status" value="1"/>
</dbReference>
<feature type="region of interest" description="Disordered" evidence="16">
    <location>
        <begin position="1050"/>
        <end position="1151"/>
    </location>
</feature>
<dbReference type="FunFam" id="2.20.140.10:FF:000002">
    <property type="entry name" value="Poly [ADP-ribose] polymerase"/>
    <property type="match status" value="1"/>
</dbReference>
<dbReference type="CDD" id="cd07997">
    <property type="entry name" value="WGR_PARP"/>
    <property type="match status" value="1"/>
</dbReference>
<comment type="catalytic activity">
    <reaction evidence="13">
        <text>NAD(+) + (ADP-D-ribosyl)n-acceptor = nicotinamide + (ADP-D-ribosyl)n+1-acceptor + H(+).</text>
        <dbReference type="EC" id="2.4.2.30"/>
    </reaction>
</comment>
<name>A0A8S1V598_PAROT</name>
<evidence type="ECO:0000256" key="9">
    <source>
        <dbReference type="ARBA" id="ARBA00023027"/>
    </source>
</evidence>
<feature type="compositionally biased region" description="Acidic residues" evidence="16">
    <location>
        <begin position="177"/>
        <end position="187"/>
    </location>
</feature>
<dbReference type="FunFam" id="1.20.142.10:FF:000002">
    <property type="entry name" value="Poly [ADP-ribose] polymerase"/>
    <property type="match status" value="1"/>
</dbReference>
<evidence type="ECO:0000256" key="13">
    <source>
        <dbReference type="ARBA" id="ARBA00033987"/>
    </source>
</evidence>
<dbReference type="PROSITE" id="PS50088">
    <property type="entry name" value="ANK_REPEAT"/>
    <property type="match status" value="8"/>
</dbReference>
<evidence type="ECO:0000256" key="14">
    <source>
        <dbReference type="PROSITE-ProRule" id="PRU00023"/>
    </source>
</evidence>
<evidence type="ECO:0000256" key="3">
    <source>
        <dbReference type="ARBA" id="ARBA00022695"/>
    </source>
</evidence>
<keyword evidence="11" id="KW-0539">Nucleus</keyword>
<proteinExistence type="inferred from homology"/>
<dbReference type="EMBL" id="CAJJDP010000056">
    <property type="protein sequence ID" value="CAD8171072.1"/>
    <property type="molecule type" value="Genomic_DNA"/>
</dbReference>
<evidence type="ECO:0000256" key="4">
    <source>
        <dbReference type="ARBA" id="ARBA00022723"/>
    </source>
</evidence>
<feature type="region of interest" description="Disordered" evidence="16">
    <location>
        <begin position="117"/>
        <end position="320"/>
    </location>
</feature>
<dbReference type="OMA" id="FANSCNM"/>
<dbReference type="FunFam" id="1.25.40.20:FF:000711">
    <property type="entry name" value="Poly [ADP-ribose] polymerase"/>
    <property type="match status" value="1"/>
</dbReference>
<dbReference type="FunFam" id="1.25.40.20:FF:000714">
    <property type="entry name" value="Poly [ADP-ribose] polymerase"/>
    <property type="match status" value="1"/>
</dbReference>
<feature type="repeat" description="ANK" evidence="14">
    <location>
        <begin position="655"/>
        <end position="687"/>
    </location>
</feature>
<dbReference type="OrthoDB" id="2017365at2759"/>
<keyword evidence="9 15" id="KW-0520">NAD</keyword>
<evidence type="ECO:0000259" key="18">
    <source>
        <dbReference type="PROSITE" id="PS51060"/>
    </source>
</evidence>
<keyword evidence="10" id="KW-0238">DNA-binding</keyword>
<dbReference type="GO" id="GO:1990404">
    <property type="term" value="F:NAD+-protein mono-ADP-ribosyltransferase activity"/>
    <property type="evidence" value="ECO:0007669"/>
    <property type="project" value="TreeGrafter"/>
</dbReference>
<evidence type="ECO:0000256" key="12">
    <source>
        <dbReference type="ARBA" id="ARBA00024347"/>
    </source>
</evidence>
<dbReference type="EC" id="2.4.2.-" evidence="15"/>
<dbReference type="FunFam" id="1.25.40.20:FF:000822">
    <property type="entry name" value="Poly [ADP-ribose] polymerase"/>
    <property type="match status" value="1"/>
</dbReference>
<evidence type="ECO:0000259" key="19">
    <source>
        <dbReference type="PROSITE" id="PS51977"/>
    </source>
</evidence>
<keyword evidence="21" id="KW-1185">Reference proteome</keyword>
<feature type="repeat" description="ANK" evidence="14">
    <location>
        <begin position="1489"/>
        <end position="1521"/>
    </location>
</feature>
<dbReference type="GO" id="GO:0005730">
    <property type="term" value="C:nucleolus"/>
    <property type="evidence" value="ECO:0007669"/>
    <property type="project" value="TreeGrafter"/>
</dbReference>
<evidence type="ECO:0000256" key="1">
    <source>
        <dbReference type="ARBA" id="ARBA00022676"/>
    </source>
</evidence>
<dbReference type="Pfam" id="PF12796">
    <property type="entry name" value="Ank_2"/>
    <property type="match status" value="4"/>
</dbReference>
<feature type="repeat" description="ANK" evidence="14">
    <location>
        <begin position="688"/>
        <end position="720"/>
    </location>
</feature>
<feature type="repeat" description="ANK" evidence="14">
    <location>
        <begin position="1522"/>
        <end position="1554"/>
    </location>
</feature>
<dbReference type="InterPro" id="IPR008893">
    <property type="entry name" value="WGR_domain"/>
</dbReference>
<evidence type="ECO:0000256" key="2">
    <source>
        <dbReference type="ARBA" id="ARBA00022679"/>
    </source>
</evidence>
<feature type="compositionally biased region" description="Acidic residues" evidence="16">
    <location>
        <begin position="219"/>
        <end position="229"/>
    </location>
</feature>
<accession>A0A8S1V598</accession>
<keyword evidence="1 15" id="KW-0328">Glycosyltransferase</keyword>
<keyword evidence="2 15" id="KW-0808">Transferase</keyword>
<dbReference type="GO" id="GO:0070212">
    <property type="term" value="P:protein poly-ADP-ribosylation"/>
    <property type="evidence" value="ECO:0007669"/>
    <property type="project" value="TreeGrafter"/>
</dbReference>
<feature type="domain" description="WGR" evidence="19">
    <location>
        <begin position="2041"/>
        <end position="2146"/>
    </location>
</feature>
<evidence type="ECO:0000313" key="20">
    <source>
        <dbReference type="EMBL" id="CAD8171072.1"/>
    </source>
</evidence>
<dbReference type="Pfam" id="PF05406">
    <property type="entry name" value="WGR"/>
    <property type="match status" value="1"/>
</dbReference>
<dbReference type="PANTHER" id="PTHR10459:SF60">
    <property type="entry name" value="POLY [ADP-RIBOSE] POLYMERASE 2"/>
    <property type="match status" value="1"/>
</dbReference>
<gene>
    <name evidence="20" type="ORF">POCTA_138.1.T0570211</name>
</gene>
<dbReference type="PROSITE" id="PS51977">
    <property type="entry name" value="WGR"/>
    <property type="match status" value="1"/>
</dbReference>
<dbReference type="PANTHER" id="PTHR10459">
    <property type="entry name" value="DNA LIGASE"/>
    <property type="match status" value="1"/>
</dbReference>
<evidence type="ECO:0000256" key="15">
    <source>
        <dbReference type="RuleBase" id="RU362114"/>
    </source>
</evidence>
<sequence>MKTRGQKTEPNYAYQFKKDQILGQSEKGKPVFYKVVEDLKTNDHKSQLKVVRLEQQEKQKDGKVVYKESQEALLSVKERTKIVEDVEVKSTKPNPRSKSTVTSFVFQQDTLQDIAKSVKQIPANTKQQKKQVSSESESEEEEPPKKQTIKKGTKQAVKEQTQKKEVKKNTKRKAESEDSVEEEESSEEQPPKKQVTTKKQVQKVVKTNKKTTKQVKQEESEESSEEQSEQEQKKKKVTRQAPSAKKAQVEVPPVQKKQIKRGRAQKKEESDESEEEFEDNEVQSQSVEEKKKKGKAGAKKSKSQPAPPKKFMRGKANPNYREIRQTSEQFEGTSSKFVDHSSIVMNNKELIRAAQTGNAKLLNDIFAHSLKISNLFQRWAPENGVNAIELIFQRQDKAMLLQFLKAMEKVKLGTTPRCSLKEIQTGYNDQYAYGSRTRKVALGRGGREGNNAFVYDLDQEDSLTEDQIEILMTIETNPELFGLMIAQLGDEHQYYDKAAYAVRSGNWKTAGYLVQMAMDKGHMYGFNQVHVDVLNYTSASRIGNIKKPQATKKSGGSNLITPIHCAAINPNHACLQKLLEISQEYNILDEIHRKPVHYAAVSQTSACLKFLMDNSIDVREGDRNKSTPLILAAQYGRTHNVELLASNNIDGKNRDGNAAIHAACLRGHLETVKVLLKNGAKINLPGQNRMTPLNIASAYGFYDLAKYLIEQGAKVLAKDKYGRSSCALAARNGNVKILSLLLYHGAEYDQPDSSKNTPLHYAAAYGFPECIEELMKAGADQNLPNSWKLTPLSVALQKNHLGIVKKLLSYPTTDVNCKDDEGRTLISSSLSKFTVDSFEYMKYLILEKNADVKIADLQEKTPLHYAVLLSRKNAKQYYPKWSEMSKAERRDIKNKYEKLVHEMIELLINAGSDVNVQDNNGQTPFIQSLMSQNFKVSELLLKLSTPTVNYVDKKDRNILHKLIECRLFQSEKGFSILQNIIKTVDPTFVNQYDENGWNPILYLFSEFTSTAEQQYSKIYEKKVSVLLQKLFEEKQKVLVEEEEKLNQEKKLKNNEQKDGKKKLQEEEENEEDEGEEGEDENEEGKDEDELEVEEREEDEENHEDEEDEENHEDEEDEEGDEDEENEEEDEENEDDDNSEEDYHHQKTSKSAKGLLGSTNIFSKSQGNAVNVKDQYHTKTFYYKNKPVIVFLKKEQIDVLINETNQECWTLQELVIKLYQLLINLGADSNSSIIKRRQFREQKDPQQEDSEHPYIDEGRYTIAHFIFKSYHSVSFLQEINKIKAISFSQAAEQNIYPIHLFANSCNMSPVCGRENENSQTFLEYVISKIDVTVKDEKLNTPTSQIACRYNFTLDGILNLLISNGGSVNNLNEDDVVPIQNWVRENQIKVVGIFLTKFKADPNFPDHSQRTALHHAINSSNSEADASFEMEHLLIKNGANTNALDIYKRTPLFYAFTKMTYDNDFKEIDPFETVSSVLADKHCSVDTVDIHQRSPLHYAAMRGSVISGRYMIKMKAPIDVPDKYGNTPLALAFLCGHSNFCTMLIDNKADVNRYATVVDYEKIRKEERKKIKERIERGEAIEQEDEFISDEEEEQEDEAQEEEEDDNGLYGGARTKQTARKSYGGKAPIKRIAAVAASNPYYGNHQQVKYKKSVKIHLLQSTKFPVGTYSYFKLAIKQGWQGLAYLLISDGYDLQRAIEDAIMEEQFKLVRTLLMKVKDDEIVQKQNKNKQNLFHIFSIKGRKCTEEIALMIADELASRQVDKNAKDDQNNTPLHYAAQNDFFGMIQYLLQSDSDPNSYNNDQNTPFSIRLQERYKALVSDVELQQWKDKKTNLNVKFKVKGKDYQITPILYLIQEYHLEDEIILNKFTDAGCDINEKTENGETSLMLGIKINSLKLVNYILNHPKFEVALHSQDSQNRTPIHYVVQPLEFGSYENIEMLQLLSKQFDINQPDKLGRTPLDYANDQDSGTMAEVLKKLNAKEGKKQKQPRLPTSVISQAQWVEEEIDVEADAQKFLDQNVEELDDQKQDTRKIVDERAKSSGKVEVWIDKESGPYSLQMTKVDIGNGIYSENVFYKMQLLHEINRNVFILFTRWGRIGTGGQHQLTPFENAEEAIKEFNKIFHQKTGGNDWKKVSSGEEPFVKKPGKYQLIHFKNVKNYKTLLTPFDFSKKSPYQQCNLDKAIRRFMLQFVQVKLYNKDLQQFHIDLDSMPIERLDRKQLEAAKAILNELTDCVEDLQKLRSTGDLDIKRIQNIFTEICDKSSRFYEFIPVTDLKTEPLPPLDSVEAINQKLLLIETLLNFEITSKILLGAHLVKQTINPLTYCFNALNVRVVTLPKEHPEFKLIVQYINASQQAKVSNIFAVERRGEAERFEHNKLYNRMLLWHGSKISNFMGILAQGLRVAPPWAFNTGTMFGKGIYFADMFQKSFGYTEDWSLYYNTYNGLFQQNGYYNRSNSAKKDEQDEIQRYRYMLLCEVAVGKTLNQYNPEYISNLDKQYQSVKGCGRRGPDYNQSVILSNGCKVPVGQCIDYPQPKKKDKEGNPVRFQLQHNEYIVYDETKVKVRYMVQLDTKDTIDEY</sequence>
<feature type="compositionally biased region" description="Acidic residues" evidence="16">
    <location>
        <begin position="270"/>
        <end position="281"/>
    </location>
</feature>
<comment type="similarity">
    <text evidence="12">Belongs to the ARTD/PARP family.</text>
</comment>
<dbReference type="Pfam" id="PF00644">
    <property type="entry name" value="PARP"/>
    <property type="match status" value="1"/>
</dbReference>
<dbReference type="CDD" id="cd01437">
    <property type="entry name" value="parp_like"/>
    <property type="match status" value="1"/>
</dbReference>
<evidence type="ECO:0000256" key="8">
    <source>
        <dbReference type="ARBA" id="ARBA00022833"/>
    </source>
</evidence>
<dbReference type="SMART" id="SM00773">
    <property type="entry name" value="WGR"/>
    <property type="match status" value="1"/>
</dbReference>
<evidence type="ECO:0000256" key="10">
    <source>
        <dbReference type="ARBA" id="ARBA00023125"/>
    </source>
</evidence>
<keyword evidence="14" id="KW-0040">ANK repeat</keyword>
<feature type="repeat" description="ANK" evidence="14">
    <location>
        <begin position="1767"/>
        <end position="1799"/>
    </location>
</feature>
<feature type="repeat" description="ANK" evidence="14">
    <location>
        <begin position="721"/>
        <end position="753"/>
    </location>
</feature>
<feature type="repeat" description="ANK" evidence="14">
    <location>
        <begin position="754"/>
        <end position="786"/>
    </location>
</feature>
<feature type="compositionally biased region" description="Basic and acidic residues" evidence="16">
    <location>
        <begin position="1050"/>
        <end position="1064"/>
    </location>
</feature>
<feature type="compositionally biased region" description="Acidic residues" evidence="16">
    <location>
        <begin position="1065"/>
        <end position="1139"/>
    </location>
</feature>
<dbReference type="SMART" id="SM00248">
    <property type="entry name" value="ANK"/>
    <property type="match status" value="17"/>
</dbReference>
<keyword evidence="4" id="KW-0479">Metal-binding</keyword>
<evidence type="ECO:0000256" key="16">
    <source>
        <dbReference type="SAM" id="MobiDB-lite"/>
    </source>
</evidence>
<dbReference type="Proteomes" id="UP000683925">
    <property type="component" value="Unassembled WGS sequence"/>
</dbReference>
<dbReference type="InterPro" id="IPR050800">
    <property type="entry name" value="ARTD/PARP"/>
</dbReference>
<dbReference type="InterPro" id="IPR012317">
    <property type="entry name" value="Poly(ADP-ribose)pol_cat_dom"/>
</dbReference>
<protein>
    <recommendedName>
        <fullName evidence="15">Poly [ADP-ribose] polymerase</fullName>
        <shortName evidence="15">PARP</shortName>
        <ecNumber evidence="15">2.4.2.-</ecNumber>
    </recommendedName>
</protein>
<evidence type="ECO:0000313" key="21">
    <source>
        <dbReference type="Proteomes" id="UP000683925"/>
    </source>
</evidence>
<dbReference type="PROSITE" id="PS51059">
    <property type="entry name" value="PARP_CATALYTIC"/>
    <property type="match status" value="1"/>
</dbReference>
<feature type="compositionally biased region" description="Low complexity" evidence="16">
    <location>
        <begin position="192"/>
        <end position="205"/>
    </location>
</feature>
<evidence type="ECO:0000256" key="5">
    <source>
        <dbReference type="ARBA" id="ARBA00022737"/>
    </source>
</evidence>
<dbReference type="GO" id="GO:0003950">
    <property type="term" value="F:NAD+ poly-ADP-ribosyltransferase activity"/>
    <property type="evidence" value="ECO:0007669"/>
    <property type="project" value="UniProtKB-UniRule"/>
</dbReference>
<keyword evidence="5" id="KW-0677">Repeat</keyword>
<feature type="domain" description="PARP alpha-helical" evidence="18">
    <location>
        <begin position="2174"/>
        <end position="2307"/>
    </location>
</feature>
<evidence type="ECO:0000256" key="11">
    <source>
        <dbReference type="ARBA" id="ARBA00023242"/>
    </source>
</evidence>
<feature type="region of interest" description="Disordered" evidence="16">
    <location>
        <begin position="1580"/>
        <end position="1620"/>
    </location>
</feature>
<feature type="compositionally biased region" description="Basic residues" evidence="16">
    <location>
        <begin position="292"/>
        <end position="302"/>
    </location>
</feature>
<dbReference type="GO" id="GO:0006302">
    <property type="term" value="P:double-strand break repair"/>
    <property type="evidence" value="ECO:0007669"/>
    <property type="project" value="TreeGrafter"/>
</dbReference>
<dbReference type="GO" id="GO:0008270">
    <property type="term" value="F:zinc ion binding"/>
    <property type="evidence" value="ECO:0007669"/>
    <property type="project" value="UniProtKB-KW"/>
</dbReference>
<dbReference type="InterPro" id="IPR004102">
    <property type="entry name" value="Poly(ADP-ribose)pol_reg_dom"/>
</dbReference>
<dbReference type="PROSITE" id="PS51060">
    <property type="entry name" value="PARP_ALPHA_HD"/>
    <property type="match status" value="1"/>
</dbReference>
<evidence type="ECO:0000259" key="17">
    <source>
        <dbReference type="PROSITE" id="PS51059"/>
    </source>
</evidence>
<keyword evidence="8" id="KW-0862">Zinc</keyword>
<evidence type="ECO:0000256" key="7">
    <source>
        <dbReference type="ARBA" id="ARBA00022771"/>
    </source>
</evidence>
<dbReference type="FunFam" id="1.25.40.20:FF:000830">
    <property type="entry name" value="Poly [ADP-ribose] polymerase"/>
    <property type="match status" value="1"/>
</dbReference>
<feature type="compositionally biased region" description="Basic and acidic residues" evidence="16">
    <location>
        <begin position="156"/>
        <end position="176"/>
    </location>
</feature>